<dbReference type="InterPro" id="IPR011051">
    <property type="entry name" value="RmlC_Cupin_sf"/>
</dbReference>
<dbReference type="EMBL" id="JACCBX010000012">
    <property type="protein sequence ID" value="NYE08071.1"/>
    <property type="molecule type" value="Genomic_DNA"/>
</dbReference>
<protein>
    <submittedName>
        <fullName evidence="5">AraC-like DNA-binding protein</fullName>
    </submittedName>
</protein>
<keyword evidence="2" id="KW-0238">DNA-binding</keyword>
<dbReference type="GO" id="GO:0043565">
    <property type="term" value="F:sequence-specific DNA binding"/>
    <property type="evidence" value="ECO:0007669"/>
    <property type="project" value="InterPro"/>
</dbReference>
<dbReference type="SUPFAM" id="SSF51182">
    <property type="entry name" value="RmlC-like cupins"/>
    <property type="match status" value="1"/>
</dbReference>
<dbReference type="PROSITE" id="PS01124">
    <property type="entry name" value="HTH_ARAC_FAMILY_2"/>
    <property type="match status" value="1"/>
</dbReference>
<dbReference type="InterPro" id="IPR009057">
    <property type="entry name" value="Homeodomain-like_sf"/>
</dbReference>
<sequence length="252" mass="29488">MIDIKGVYHDVDPKWNIGKSRGCDTIVFVTEGKLYYWIDDHKLEVQKGEVLHIPFCLDRAWKSHPDNAHQKYTAVFSRTSNENDLPFAKPTKITRMKLRNAAYYEQRFAFLFIQWLGKRPYYEQMSQFILFELLTLIAQELAERKSSPAKEQIARKIQGYILQNFTKNLTIEELSELAGYSPNYVTVVFKEVIGSTPIQYLHQTRINTAVNLLENTEMTIGEMAEYLGYCDQAYFNRTFKKWMGVAPTKIRL</sequence>
<organism evidence="5 6">
    <name type="scientific">Neobacillus niacini</name>
    <dbReference type="NCBI Taxonomy" id="86668"/>
    <lineage>
        <taxon>Bacteria</taxon>
        <taxon>Bacillati</taxon>
        <taxon>Bacillota</taxon>
        <taxon>Bacilli</taxon>
        <taxon>Bacillales</taxon>
        <taxon>Bacillaceae</taxon>
        <taxon>Neobacillus</taxon>
    </lineage>
</organism>
<name>A0A852TIS1_9BACI</name>
<dbReference type="PANTHER" id="PTHR43280">
    <property type="entry name" value="ARAC-FAMILY TRANSCRIPTIONAL REGULATOR"/>
    <property type="match status" value="1"/>
</dbReference>
<reference evidence="6" key="2">
    <citation type="submission" date="2020-08" db="EMBL/GenBank/DDBJ databases">
        <title>The Agave Microbiome: Exploring the role of microbial communities in plant adaptations to desert environments.</title>
        <authorList>
            <person name="Partida-Martinez L.P."/>
        </authorList>
    </citation>
    <scope>NUCLEOTIDE SEQUENCE [LARGE SCALE GENOMIC DNA]</scope>
    <source>
        <strain evidence="6">AT2.8</strain>
    </source>
</reference>
<dbReference type="AlphaFoldDB" id="A0A852TIS1"/>
<dbReference type="SUPFAM" id="SSF46689">
    <property type="entry name" value="Homeodomain-like"/>
    <property type="match status" value="2"/>
</dbReference>
<dbReference type="InterPro" id="IPR018062">
    <property type="entry name" value="HTH_AraC-typ_CS"/>
</dbReference>
<dbReference type="PROSITE" id="PS00041">
    <property type="entry name" value="HTH_ARAC_FAMILY_1"/>
    <property type="match status" value="1"/>
</dbReference>
<dbReference type="SMART" id="SM00342">
    <property type="entry name" value="HTH_ARAC"/>
    <property type="match status" value="1"/>
</dbReference>
<keyword evidence="3" id="KW-0804">Transcription</keyword>
<dbReference type="GO" id="GO:0003700">
    <property type="term" value="F:DNA-binding transcription factor activity"/>
    <property type="evidence" value="ECO:0007669"/>
    <property type="project" value="InterPro"/>
</dbReference>
<evidence type="ECO:0000313" key="5">
    <source>
        <dbReference type="EMBL" id="NYE08071.1"/>
    </source>
</evidence>
<proteinExistence type="predicted"/>
<dbReference type="Pfam" id="PF12833">
    <property type="entry name" value="HTH_18"/>
    <property type="match status" value="1"/>
</dbReference>
<dbReference type="PRINTS" id="PR00032">
    <property type="entry name" value="HTHARAC"/>
</dbReference>
<evidence type="ECO:0000259" key="4">
    <source>
        <dbReference type="PROSITE" id="PS01124"/>
    </source>
</evidence>
<keyword evidence="1" id="KW-0805">Transcription regulation</keyword>
<comment type="caution">
    <text evidence="5">The sequence shown here is derived from an EMBL/GenBank/DDBJ whole genome shotgun (WGS) entry which is preliminary data.</text>
</comment>
<evidence type="ECO:0000256" key="1">
    <source>
        <dbReference type="ARBA" id="ARBA00023015"/>
    </source>
</evidence>
<dbReference type="Gene3D" id="1.10.10.60">
    <property type="entry name" value="Homeodomain-like"/>
    <property type="match status" value="2"/>
</dbReference>
<evidence type="ECO:0000313" key="6">
    <source>
        <dbReference type="Proteomes" id="UP000548423"/>
    </source>
</evidence>
<evidence type="ECO:0000256" key="3">
    <source>
        <dbReference type="ARBA" id="ARBA00023163"/>
    </source>
</evidence>
<reference evidence="6" key="1">
    <citation type="submission" date="2020-07" db="EMBL/GenBank/DDBJ databases">
        <authorList>
            <person name="Partida-Martinez L."/>
            <person name="Huntemann M."/>
            <person name="Clum A."/>
            <person name="Wang J."/>
            <person name="Palaniappan K."/>
            <person name="Ritter S."/>
            <person name="Chen I.-M."/>
            <person name="Stamatis D."/>
            <person name="Reddy T."/>
            <person name="O'Malley R."/>
            <person name="Daum C."/>
            <person name="Shapiro N."/>
            <person name="Ivanova N."/>
            <person name="Kyrpides N."/>
            <person name="Woyke T."/>
        </authorList>
    </citation>
    <scope>NUCLEOTIDE SEQUENCE [LARGE SCALE GENOMIC DNA]</scope>
    <source>
        <strain evidence="6">AT2.8</strain>
    </source>
</reference>
<dbReference type="PANTHER" id="PTHR43280:SF28">
    <property type="entry name" value="HTH-TYPE TRANSCRIPTIONAL ACTIVATOR RHAS"/>
    <property type="match status" value="1"/>
</dbReference>
<dbReference type="InterPro" id="IPR020449">
    <property type="entry name" value="Tscrpt_reg_AraC-type_HTH"/>
</dbReference>
<dbReference type="InterPro" id="IPR018060">
    <property type="entry name" value="HTH_AraC"/>
</dbReference>
<evidence type="ECO:0000256" key="2">
    <source>
        <dbReference type="ARBA" id="ARBA00023125"/>
    </source>
</evidence>
<dbReference type="Proteomes" id="UP000548423">
    <property type="component" value="Unassembled WGS sequence"/>
</dbReference>
<feature type="domain" description="HTH araC/xylS-type" evidence="4">
    <location>
        <begin position="155"/>
        <end position="252"/>
    </location>
</feature>
<gene>
    <name evidence="5" type="ORF">F4694_004914</name>
</gene>
<accession>A0A852TIS1</accession>